<dbReference type="AlphaFoldDB" id="A0A8J4UX18"/>
<dbReference type="EMBL" id="AJWJ01000011">
    <property type="protein sequence ID" value="KAF2078121.1"/>
    <property type="molecule type" value="Genomic_DNA"/>
</dbReference>
<protein>
    <submittedName>
        <fullName evidence="1">Uncharacterized protein</fullName>
    </submittedName>
</protein>
<sequence length="326" mass="37925">MCENEYAHPEQWHFVTKNPEVFRYLVANGLCPQTNPPQACAGYCHALLTYYPCQSVLDILSPLIPDSFKIETKGDIFKVTCDPKVIPSYQCIIARNLVDPDTQSLIQANLDRMDILSRKIDEFIGQLETLNNYDGQEYRVQLDQLVKLQFPQGFPSDLLEIYHNTVRAYGSIARQICRLPTDAVHALLDHGFKFTSHMFGKCLQWGSIELFVSLWNRFKANDQIRVSETDKFISFCQDPVDKTRPDEYVYDEMKLDNRFLNTQSIDFLVDQGCTGVVKRMFPVHDLLKIRYRPKEDFQLIEKFIKLNILRFHFALVLCIRGQYSLV</sequence>
<name>A0A8J4UX18_9MYCE</name>
<dbReference type="Proteomes" id="UP000695562">
    <property type="component" value="Unassembled WGS sequence"/>
</dbReference>
<evidence type="ECO:0000313" key="1">
    <source>
        <dbReference type="EMBL" id="KAF2078121.1"/>
    </source>
</evidence>
<reference evidence="1" key="1">
    <citation type="submission" date="2020-01" db="EMBL/GenBank/DDBJ databases">
        <title>Development of genomics and gene disruption for Polysphondylium violaceum indicates a role for the polyketide synthase stlB in stalk morphogenesis.</title>
        <authorList>
            <person name="Narita B."/>
            <person name="Kawabe Y."/>
            <person name="Kin K."/>
            <person name="Saito T."/>
            <person name="Gibbs R."/>
            <person name="Kuspa A."/>
            <person name="Muzny D."/>
            <person name="Queller D."/>
            <person name="Richards S."/>
            <person name="Strassman J."/>
            <person name="Sucgang R."/>
            <person name="Worley K."/>
            <person name="Schaap P."/>
        </authorList>
    </citation>
    <scope>NUCLEOTIDE SEQUENCE</scope>
    <source>
        <strain evidence="1">QSvi11</strain>
    </source>
</reference>
<organism evidence="1 2">
    <name type="scientific">Polysphondylium violaceum</name>
    <dbReference type="NCBI Taxonomy" id="133409"/>
    <lineage>
        <taxon>Eukaryota</taxon>
        <taxon>Amoebozoa</taxon>
        <taxon>Evosea</taxon>
        <taxon>Eumycetozoa</taxon>
        <taxon>Dictyostelia</taxon>
        <taxon>Dictyosteliales</taxon>
        <taxon>Dictyosteliaceae</taxon>
        <taxon>Polysphondylium</taxon>
    </lineage>
</organism>
<comment type="caution">
    <text evidence="1">The sequence shown here is derived from an EMBL/GenBank/DDBJ whole genome shotgun (WGS) entry which is preliminary data.</text>
</comment>
<accession>A0A8J4UX18</accession>
<gene>
    <name evidence="1" type="ORF">CYY_000592</name>
</gene>
<evidence type="ECO:0000313" key="2">
    <source>
        <dbReference type="Proteomes" id="UP000695562"/>
    </source>
</evidence>
<keyword evidence="2" id="KW-1185">Reference proteome</keyword>
<proteinExistence type="predicted"/>